<dbReference type="InterPro" id="IPR003806">
    <property type="entry name" value="ATP-grasp_PylC-type"/>
</dbReference>
<protein>
    <recommendedName>
        <fullName evidence="3">ATP-grasp domain-containing protein</fullName>
    </recommendedName>
</protein>
<dbReference type="Pfam" id="PF02655">
    <property type="entry name" value="ATP-grasp_3"/>
    <property type="match status" value="1"/>
</dbReference>
<dbReference type="InterPro" id="IPR011761">
    <property type="entry name" value="ATP-grasp"/>
</dbReference>
<comment type="caution">
    <text evidence="4">The sequence shown here is derived from an EMBL/GenBank/DDBJ whole genome shotgun (WGS) entry which is preliminary data.</text>
</comment>
<feature type="domain" description="ATP-grasp" evidence="3">
    <location>
        <begin position="170"/>
        <end position="400"/>
    </location>
</feature>
<keyword evidence="1" id="KW-0547">Nucleotide-binding</keyword>
<accession>A0ABQ0CU05</accession>
<dbReference type="Proteomes" id="UP001562357">
    <property type="component" value="Unassembled WGS sequence"/>
</dbReference>
<sequence>MKATSPTVVLDTTLHDLYRVDNESGHQPTLVCVPSHVYQRGPLTKFIYHAELKPSQPAATATYEAAVMLRLRATPQRRLFAAGRMPVVILTSSERESGTAHDVASKDAASIQRSTSLLPRDQRPDVTFWPGPEDVPLKPGSEIAVSRPTDCLSHLPHLIDPEVHYEILSKRGLARSGLPTPPSTVVDTLLRPGGDDGEMRDPAKTSAEAARMLRAVDTYKLPFVVKLPQSAGKGTFVVTSDTERARLTEMLRPQLQQMLEQVTEANHRLHPCSLVLQDYIAGKVVALSLFVTRKGRPIFVGCCKQKFNGDGRWAGGSISYPEQAELRQLYAGSMEKAALFLHQKEYYGPAGIDVITNAAGEQYIIDLNVRITGTFILGLVAGHFTKRGLDRAMVEVAYFSCSRTAFEEAFAHGIQDGRIIITAWAYDESVSLSFGAFIIGGSTAGEIKWQLMQVQNHAVLRLDTFVKC</sequence>
<dbReference type="InterPro" id="IPR053269">
    <property type="entry name" value="Asp-Met_ligase"/>
</dbReference>
<keyword evidence="1" id="KW-0067">ATP-binding</keyword>
<evidence type="ECO:0000313" key="5">
    <source>
        <dbReference type="Proteomes" id="UP001562357"/>
    </source>
</evidence>
<dbReference type="EMBL" id="BAAFGZ010000232">
    <property type="protein sequence ID" value="GAB0136926.1"/>
    <property type="molecule type" value="Genomic_DNA"/>
</dbReference>
<evidence type="ECO:0000256" key="1">
    <source>
        <dbReference type="PROSITE-ProRule" id="PRU00409"/>
    </source>
</evidence>
<dbReference type="SUPFAM" id="SSF56059">
    <property type="entry name" value="Glutathione synthetase ATP-binding domain-like"/>
    <property type="match status" value="1"/>
</dbReference>
<dbReference type="Gene3D" id="3.30.470.20">
    <property type="entry name" value="ATP-grasp fold, B domain"/>
    <property type="match status" value="1"/>
</dbReference>
<gene>
    <name evidence="4" type="primary">g5211</name>
    <name evidence="4" type="ORF">EsDP_00005211</name>
</gene>
<keyword evidence="5" id="KW-1185">Reference proteome</keyword>
<evidence type="ECO:0000259" key="3">
    <source>
        <dbReference type="PROSITE" id="PS50975"/>
    </source>
</evidence>
<dbReference type="PANTHER" id="PTHR37018">
    <property type="entry name" value="CULTURE SPECIFIC PROTEIN, PUTATIVE (AFU_ORTHOLOGUE AFUA_2G00130)-RELATED"/>
    <property type="match status" value="1"/>
</dbReference>
<feature type="region of interest" description="Disordered" evidence="2">
    <location>
        <begin position="176"/>
        <end position="202"/>
    </location>
</feature>
<feature type="compositionally biased region" description="Basic and acidic residues" evidence="2">
    <location>
        <begin position="193"/>
        <end position="202"/>
    </location>
</feature>
<dbReference type="PROSITE" id="PS50975">
    <property type="entry name" value="ATP_GRASP"/>
    <property type="match status" value="1"/>
</dbReference>
<organism evidence="4 5">
    <name type="scientific">Epichloe bromicola</name>
    <dbReference type="NCBI Taxonomy" id="79588"/>
    <lineage>
        <taxon>Eukaryota</taxon>
        <taxon>Fungi</taxon>
        <taxon>Dikarya</taxon>
        <taxon>Ascomycota</taxon>
        <taxon>Pezizomycotina</taxon>
        <taxon>Sordariomycetes</taxon>
        <taxon>Hypocreomycetidae</taxon>
        <taxon>Hypocreales</taxon>
        <taxon>Clavicipitaceae</taxon>
        <taxon>Epichloe</taxon>
    </lineage>
</organism>
<dbReference type="PANTHER" id="PTHR37018:SF1">
    <property type="entry name" value="CULTURE SPECIFIC PROTEIN, PUTATIVE (AFU_ORTHOLOGUE AFUA_2G00130)-RELATED"/>
    <property type="match status" value="1"/>
</dbReference>
<proteinExistence type="predicted"/>
<evidence type="ECO:0000256" key="2">
    <source>
        <dbReference type="SAM" id="MobiDB-lite"/>
    </source>
</evidence>
<reference evidence="5" key="1">
    <citation type="submission" date="2024-06" db="EMBL/GenBank/DDBJ databases">
        <title>Draft Genome Sequences of Epichloe bromicola Strains Isolated from Elymus ciliaris.</title>
        <authorList>
            <consortium name="Epichloe bromicola genome sequencing consortium"/>
            <person name="Miura A."/>
            <person name="Imano S."/>
            <person name="Ashida A."/>
            <person name="Sato I."/>
            <person name="Chiba S."/>
            <person name="Tanaka A."/>
            <person name="Camagna M."/>
            <person name="Takemoto D."/>
        </authorList>
    </citation>
    <scope>NUCLEOTIDE SEQUENCE [LARGE SCALE GENOMIC DNA]</scope>
    <source>
        <strain evidence="5">DP</strain>
    </source>
</reference>
<evidence type="ECO:0000313" key="4">
    <source>
        <dbReference type="EMBL" id="GAB0136926.1"/>
    </source>
</evidence>
<name>A0ABQ0CU05_9HYPO</name>